<dbReference type="Gene3D" id="3.30.710.10">
    <property type="entry name" value="Potassium Channel Kv1.1, Chain A"/>
    <property type="match status" value="1"/>
</dbReference>
<comment type="caution">
    <text evidence="3">The sequence shown here is derived from an EMBL/GenBank/DDBJ whole genome shotgun (WGS) entry which is preliminary data.</text>
</comment>
<organism evidence="3 4">
    <name type="scientific">Chlorella ohadii</name>
    <dbReference type="NCBI Taxonomy" id="2649997"/>
    <lineage>
        <taxon>Eukaryota</taxon>
        <taxon>Viridiplantae</taxon>
        <taxon>Chlorophyta</taxon>
        <taxon>core chlorophytes</taxon>
        <taxon>Trebouxiophyceae</taxon>
        <taxon>Chlorellales</taxon>
        <taxon>Chlorellaceae</taxon>
        <taxon>Chlorella clade</taxon>
        <taxon>Chlorella</taxon>
    </lineage>
</organism>
<dbReference type="PANTHER" id="PTHR46236">
    <property type="entry name" value="TRAF-LIKE SUPERFAMILY PROTEIN"/>
    <property type="match status" value="1"/>
</dbReference>
<evidence type="ECO:0000313" key="4">
    <source>
        <dbReference type="Proteomes" id="UP001205105"/>
    </source>
</evidence>
<dbReference type="InterPro" id="IPR008974">
    <property type="entry name" value="TRAF-like"/>
</dbReference>
<gene>
    <name evidence="3" type="ORF">COHA_009010</name>
</gene>
<sequence>MKRKAPSPAWTPTSFDAEQPAAFYLLDDREGLESLSDATLVVQDVELPVHSQPVLTETFSGYDLFEVALFLRFIYRPIVLTPDNLVAVRGSLLGLLRLAHQLDVPQLVEAVLKEMSNCVDMAAPQAELLSWAEAAEQCCLPELRLRCLTEVARRLAHGGDSLAATFSATAELAKGCDHSTLSMLLGLLAAGCGPTGAPRVAEITPAAGAKALEASSKYGSFEWVVERYSQLPAAVGQNAYSPYFRAAGIDWRFKVYPGGNKAEAAGHISVFIVPKEGNITAKYSIAIVDQGPSKADLQTRSNGSKLFEAGTSCGWGWARFATAEQLHSQSHGYLKGDRLVLRASVEVTRRDVQPMAE</sequence>
<reference evidence="3" key="1">
    <citation type="submission" date="2020-11" db="EMBL/GenBank/DDBJ databases">
        <title>Chlorella ohadii genome sequencing and assembly.</title>
        <authorList>
            <person name="Murik O."/>
            <person name="Treves H."/>
            <person name="Kedem I."/>
            <person name="Shotland Y."/>
            <person name="Kaplan A."/>
        </authorList>
    </citation>
    <scope>NUCLEOTIDE SEQUENCE</scope>
    <source>
        <strain evidence="3">1</strain>
    </source>
</reference>
<keyword evidence="1" id="KW-0175">Coiled coil</keyword>
<dbReference type="SUPFAM" id="SSF54695">
    <property type="entry name" value="POZ domain"/>
    <property type="match status" value="1"/>
</dbReference>
<dbReference type="Gene3D" id="2.60.210.10">
    <property type="entry name" value="Apoptosis, Tumor Necrosis Factor Receptor Associated Protein 2, Chain A"/>
    <property type="match status" value="1"/>
</dbReference>
<protein>
    <recommendedName>
        <fullName evidence="2">MATH domain-containing protein</fullName>
    </recommendedName>
</protein>
<dbReference type="SUPFAM" id="SSF49599">
    <property type="entry name" value="TRAF domain-like"/>
    <property type="match status" value="1"/>
</dbReference>
<dbReference type="InterPro" id="IPR011333">
    <property type="entry name" value="SKP1/BTB/POZ_sf"/>
</dbReference>
<evidence type="ECO:0000256" key="1">
    <source>
        <dbReference type="ARBA" id="ARBA00023054"/>
    </source>
</evidence>
<dbReference type="EMBL" id="JADXDR010000162">
    <property type="protein sequence ID" value="KAI7837132.1"/>
    <property type="molecule type" value="Genomic_DNA"/>
</dbReference>
<name>A0AAD5DG89_9CHLO</name>
<evidence type="ECO:0000259" key="2">
    <source>
        <dbReference type="PROSITE" id="PS50144"/>
    </source>
</evidence>
<evidence type="ECO:0000313" key="3">
    <source>
        <dbReference type="EMBL" id="KAI7837132.1"/>
    </source>
</evidence>
<dbReference type="AlphaFoldDB" id="A0AAD5DG89"/>
<dbReference type="Proteomes" id="UP001205105">
    <property type="component" value="Unassembled WGS sequence"/>
</dbReference>
<dbReference type="PANTHER" id="PTHR46236:SF35">
    <property type="entry name" value="MATH DOMAIN-CONTAINING PROTEIN"/>
    <property type="match status" value="1"/>
</dbReference>
<accession>A0AAD5DG89</accession>
<keyword evidence="4" id="KW-1185">Reference proteome</keyword>
<dbReference type="InterPro" id="IPR002083">
    <property type="entry name" value="MATH/TRAF_dom"/>
</dbReference>
<dbReference type="CDD" id="cd00121">
    <property type="entry name" value="MATH"/>
    <property type="match status" value="1"/>
</dbReference>
<proteinExistence type="predicted"/>
<feature type="domain" description="MATH" evidence="2">
    <location>
        <begin position="218"/>
        <end position="345"/>
    </location>
</feature>
<dbReference type="PROSITE" id="PS50144">
    <property type="entry name" value="MATH"/>
    <property type="match status" value="1"/>
</dbReference>
<dbReference type="Pfam" id="PF22486">
    <property type="entry name" value="MATH_2"/>
    <property type="match status" value="1"/>
</dbReference>
<dbReference type="InterPro" id="IPR050804">
    <property type="entry name" value="MCC"/>
</dbReference>